<accession>A0A1H8APY3</accession>
<gene>
    <name evidence="2" type="ORF">SAMN04488011_101258</name>
</gene>
<evidence type="ECO:0000313" key="2">
    <source>
        <dbReference type="EMBL" id="SEM72790.1"/>
    </source>
</evidence>
<dbReference type="EMBL" id="FOCM01000001">
    <property type="protein sequence ID" value="SEM72790.1"/>
    <property type="molecule type" value="Genomic_DNA"/>
</dbReference>
<dbReference type="AlphaFoldDB" id="A0A1H8APY3"/>
<name>A0A1H8APY3_9RHOB</name>
<keyword evidence="3" id="KW-1185">Reference proteome</keyword>
<dbReference type="Proteomes" id="UP000199372">
    <property type="component" value="Unassembled WGS sequence"/>
</dbReference>
<organism evidence="2 3">
    <name type="scientific">Palleronia pelagia</name>
    <dbReference type="NCBI Taxonomy" id="387096"/>
    <lineage>
        <taxon>Bacteria</taxon>
        <taxon>Pseudomonadati</taxon>
        <taxon>Pseudomonadota</taxon>
        <taxon>Alphaproteobacteria</taxon>
        <taxon>Rhodobacterales</taxon>
        <taxon>Roseobacteraceae</taxon>
        <taxon>Palleronia</taxon>
    </lineage>
</organism>
<dbReference type="InterPro" id="IPR006311">
    <property type="entry name" value="TAT_signal"/>
</dbReference>
<protein>
    <submittedName>
        <fullName evidence="2">Uncharacterized protein</fullName>
    </submittedName>
</protein>
<sequence>MSDGERGGVRMVIGRRSLLAGAGLGGVAMLAARPGFAQGSGEGGEGGEGGERGAMPGPSDAAQLLLALGLIEGHLTAGAAVRAEGETEIAMTHMKHPEDEIYSDLDPQLEAAGAEGFAAELQALTAAVQDGGDVDAARDAVHAKIEAARDAADATQADRVRAIAALTRVAADEYDIGIAADGSISNLHEYQDAWGFIQVANRMAERLEPGETRDKVVAALAPTADVFPAILPEGTVEGSADVLYGAAARIDFAIPAA</sequence>
<evidence type="ECO:0000256" key="1">
    <source>
        <dbReference type="SAM" id="MobiDB-lite"/>
    </source>
</evidence>
<reference evidence="3" key="1">
    <citation type="submission" date="2016-10" db="EMBL/GenBank/DDBJ databases">
        <authorList>
            <person name="Varghese N."/>
            <person name="Submissions S."/>
        </authorList>
    </citation>
    <scope>NUCLEOTIDE SEQUENCE [LARGE SCALE GENOMIC DNA]</scope>
    <source>
        <strain evidence="3">DSM 26893</strain>
    </source>
</reference>
<dbReference type="RefSeq" id="WP_139209909.1">
    <property type="nucleotide sequence ID" value="NZ_FOCM01000001.1"/>
</dbReference>
<feature type="compositionally biased region" description="Gly residues" evidence="1">
    <location>
        <begin position="38"/>
        <end position="47"/>
    </location>
</feature>
<dbReference type="PROSITE" id="PS51318">
    <property type="entry name" value="TAT"/>
    <property type="match status" value="1"/>
</dbReference>
<proteinExistence type="predicted"/>
<dbReference type="OrthoDB" id="65747at2"/>
<feature type="region of interest" description="Disordered" evidence="1">
    <location>
        <begin position="38"/>
        <end position="58"/>
    </location>
</feature>
<evidence type="ECO:0000313" key="3">
    <source>
        <dbReference type="Proteomes" id="UP000199372"/>
    </source>
</evidence>